<organism evidence="3 4">
    <name type="scientific">Cardamine amara subsp. amara</name>
    <dbReference type="NCBI Taxonomy" id="228776"/>
    <lineage>
        <taxon>Eukaryota</taxon>
        <taxon>Viridiplantae</taxon>
        <taxon>Streptophyta</taxon>
        <taxon>Embryophyta</taxon>
        <taxon>Tracheophyta</taxon>
        <taxon>Spermatophyta</taxon>
        <taxon>Magnoliopsida</taxon>
        <taxon>eudicotyledons</taxon>
        <taxon>Gunneridae</taxon>
        <taxon>Pentapetalae</taxon>
        <taxon>rosids</taxon>
        <taxon>malvids</taxon>
        <taxon>Brassicales</taxon>
        <taxon>Brassicaceae</taxon>
        <taxon>Cardamineae</taxon>
        <taxon>Cardamine</taxon>
    </lineage>
</organism>
<gene>
    <name evidence="2" type="ORF">V5N11_019988</name>
    <name evidence="3" type="ORF">V5N11_025571</name>
</gene>
<reference evidence="3 4" key="1">
    <citation type="submission" date="2024-04" db="EMBL/GenBank/DDBJ databases">
        <title>Genome assembly C_amara_ONT_v2.</title>
        <authorList>
            <person name="Yant L."/>
            <person name="Moore C."/>
            <person name="Slenker M."/>
        </authorList>
    </citation>
    <scope>NUCLEOTIDE SEQUENCE [LARGE SCALE GENOMIC DNA]</scope>
    <source>
        <tissue evidence="3">Leaf</tissue>
    </source>
</reference>
<evidence type="ECO:0000256" key="1">
    <source>
        <dbReference type="SAM" id="SignalP"/>
    </source>
</evidence>
<evidence type="ECO:0000313" key="3">
    <source>
        <dbReference type="EMBL" id="KAL1225941.1"/>
    </source>
</evidence>
<feature type="signal peptide" evidence="1">
    <location>
        <begin position="1"/>
        <end position="25"/>
    </location>
</feature>
<feature type="chain" id="PRO_5044723294" evidence="1">
    <location>
        <begin position="26"/>
        <end position="97"/>
    </location>
</feature>
<evidence type="ECO:0000313" key="4">
    <source>
        <dbReference type="Proteomes" id="UP001558713"/>
    </source>
</evidence>
<name>A0ABD1C8Y9_CARAN</name>
<accession>A0ABD1C8Y9</accession>
<protein>
    <submittedName>
        <fullName evidence="3">Receptor-like protein 55</fullName>
    </submittedName>
</protein>
<keyword evidence="1" id="KW-0732">Signal</keyword>
<dbReference type="EMBL" id="JBANAX010000015">
    <property type="protein sequence ID" value="KAL1225941.1"/>
    <property type="molecule type" value="Genomic_DNA"/>
</dbReference>
<proteinExistence type="predicted"/>
<dbReference type="AlphaFoldDB" id="A0ABD1C8Y9"/>
<comment type="caution">
    <text evidence="3">The sequence shown here is derived from an EMBL/GenBank/DDBJ whole genome shotgun (WGS) entry which is preliminary data.</text>
</comment>
<keyword evidence="4" id="KW-1185">Reference proteome</keyword>
<sequence>MQLPQPQPQPPLLVLLLFLATVVSSSPLDPKQLKLLHSLNIKDPCNNHNSSSITITCDTASPYRHITSISFHNCSSLSPPHHLPPLFHRRLLLRPPP</sequence>
<dbReference type="Proteomes" id="UP001558713">
    <property type="component" value="Unassembled WGS sequence"/>
</dbReference>
<evidence type="ECO:0000313" key="2">
    <source>
        <dbReference type="EMBL" id="KAL1200209.1"/>
    </source>
</evidence>
<dbReference type="EMBL" id="JBANAX010000629">
    <property type="protein sequence ID" value="KAL1200209.1"/>
    <property type="molecule type" value="Genomic_DNA"/>
</dbReference>